<reference evidence="1 2" key="1">
    <citation type="submission" date="2018-11" db="EMBL/GenBank/DDBJ databases">
        <title>Genomic Encyclopedia of Type Strains, Phase IV (KMG-IV): sequencing the most valuable type-strain genomes for metagenomic binning, comparative biology and taxonomic classification.</title>
        <authorList>
            <person name="Goeker M."/>
        </authorList>
    </citation>
    <scope>NUCLEOTIDE SEQUENCE [LARGE SCALE GENOMIC DNA]</scope>
    <source>
        <strain evidence="1 2">DSM 22027</strain>
    </source>
</reference>
<proteinExistence type="predicted"/>
<evidence type="ECO:0000313" key="2">
    <source>
        <dbReference type="Proteomes" id="UP000276223"/>
    </source>
</evidence>
<dbReference type="AlphaFoldDB" id="A0A3N1VQE0"/>
<organism evidence="1 2">
    <name type="scientific">Desulfosoma caldarium</name>
    <dbReference type="NCBI Taxonomy" id="610254"/>
    <lineage>
        <taxon>Bacteria</taxon>
        <taxon>Pseudomonadati</taxon>
        <taxon>Thermodesulfobacteriota</taxon>
        <taxon>Syntrophobacteria</taxon>
        <taxon>Syntrophobacterales</taxon>
        <taxon>Syntrophobacteraceae</taxon>
        <taxon>Desulfosoma</taxon>
    </lineage>
</organism>
<accession>A0A3N1VQE0</accession>
<comment type="caution">
    <text evidence="1">The sequence shown here is derived from an EMBL/GenBank/DDBJ whole genome shotgun (WGS) entry which is preliminary data.</text>
</comment>
<sequence>MTKKRYTVRGQCPQCACGDVTFLGPEKLRDKYIGPEEEMEILCPTCGTKHKGTVVHVEDVEESN</sequence>
<dbReference type="EMBL" id="RJVA01000009">
    <property type="protein sequence ID" value="ROR03281.1"/>
    <property type="molecule type" value="Genomic_DNA"/>
</dbReference>
<dbReference type="OrthoDB" id="5421736at2"/>
<dbReference type="RefSeq" id="WP_123289071.1">
    <property type="nucleotide sequence ID" value="NZ_RJVA01000009.1"/>
</dbReference>
<keyword evidence="2" id="KW-1185">Reference proteome</keyword>
<protein>
    <submittedName>
        <fullName evidence="1">Uncharacterized protein</fullName>
    </submittedName>
</protein>
<name>A0A3N1VQE0_9BACT</name>
<evidence type="ECO:0000313" key="1">
    <source>
        <dbReference type="EMBL" id="ROR03281.1"/>
    </source>
</evidence>
<gene>
    <name evidence="1" type="ORF">EDC27_0547</name>
</gene>
<dbReference type="Proteomes" id="UP000276223">
    <property type="component" value="Unassembled WGS sequence"/>
</dbReference>